<keyword evidence="1" id="KW-0472">Membrane</keyword>
<keyword evidence="1" id="KW-1133">Transmembrane helix</keyword>
<keyword evidence="1" id="KW-0812">Transmembrane</keyword>
<name>A0A7X2Z7M1_9BACL</name>
<comment type="caution">
    <text evidence="2">The sequence shown here is derived from an EMBL/GenBank/DDBJ whole genome shotgun (WGS) entry which is preliminary data.</text>
</comment>
<accession>A0A7X2Z7M1</accession>
<proteinExistence type="predicted"/>
<gene>
    <name evidence="2" type="ORF">GNP93_03570</name>
</gene>
<dbReference type="Proteomes" id="UP000450917">
    <property type="component" value="Unassembled WGS sequence"/>
</dbReference>
<evidence type="ECO:0000256" key="1">
    <source>
        <dbReference type="SAM" id="Phobius"/>
    </source>
</evidence>
<evidence type="ECO:0000313" key="2">
    <source>
        <dbReference type="EMBL" id="MUG69752.1"/>
    </source>
</evidence>
<sequence>MATGLAIGYANFTIFLLLLSGWFILQFDVKGYAQAKMWKEHKVAQILGWFNLILGVAILAGHWIYERVK</sequence>
<keyword evidence="3" id="KW-1185">Reference proteome</keyword>
<dbReference type="EMBL" id="WNZX01000002">
    <property type="protein sequence ID" value="MUG69752.1"/>
    <property type="molecule type" value="Genomic_DNA"/>
</dbReference>
<organism evidence="2 3">
    <name type="scientific">Paenibacillus validus</name>
    <dbReference type="NCBI Taxonomy" id="44253"/>
    <lineage>
        <taxon>Bacteria</taxon>
        <taxon>Bacillati</taxon>
        <taxon>Bacillota</taxon>
        <taxon>Bacilli</taxon>
        <taxon>Bacillales</taxon>
        <taxon>Paenibacillaceae</taxon>
        <taxon>Paenibacillus</taxon>
    </lineage>
</organism>
<reference evidence="2 3" key="1">
    <citation type="submission" date="2019-11" db="EMBL/GenBank/DDBJ databases">
        <title>Draft genome sequences of five Paenibacillus species of dairy origin.</title>
        <authorList>
            <person name="Olajide A.M."/>
            <person name="Chen S."/>
            <person name="Lapointe G."/>
        </authorList>
    </citation>
    <scope>NUCLEOTIDE SEQUENCE [LARGE SCALE GENOMIC DNA]</scope>
    <source>
        <strain evidence="2 3">2CS3</strain>
    </source>
</reference>
<dbReference type="NCBIfam" id="NF042414">
    <property type="entry name" value="CLC_0170_fam"/>
    <property type="match status" value="1"/>
</dbReference>
<evidence type="ECO:0000313" key="3">
    <source>
        <dbReference type="Proteomes" id="UP000450917"/>
    </source>
</evidence>
<feature type="transmembrane region" description="Helical" evidence="1">
    <location>
        <begin position="46"/>
        <end position="65"/>
    </location>
</feature>
<dbReference type="AlphaFoldDB" id="A0A7X2Z7M1"/>
<protein>
    <submittedName>
        <fullName evidence="2">Uncharacterized protein</fullName>
    </submittedName>
</protein>
<dbReference type="RefSeq" id="WP_155614019.1">
    <property type="nucleotide sequence ID" value="NZ_WNZX01000002.1"/>
</dbReference>
<dbReference type="InterPro" id="IPR049971">
    <property type="entry name" value="CLC_0170-like"/>
</dbReference>
<feature type="transmembrane region" description="Helical" evidence="1">
    <location>
        <begin position="6"/>
        <end position="25"/>
    </location>
</feature>